<name>A0A0L8HC68_OCTBM</name>
<organism evidence="1">
    <name type="scientific">Octopus bimaculoides</name>
    <name type="common">California two-spotted octopus</name>
    <dbReference type="NCBI Taxonomy" id="37653"/>
    <lineage>
        <taxon>Eukaryota</taxon>
        <taxon>Metazoa</taxon>
        <taxon>Spiralia</taxon>
        <taxon>Lophotrochozoa</taxon>
        <taxon>Mollusca</taxon>
        <taxon>Cephalopoda</taxon>
        <taxon>Coleoidea</taxon>
        <taxon>Octopodiformes</taxon>
        <taxon>Octopoda</taxon>
        <taxon>Incirrata</taxon>
        <taxon>Octopodidae</taxon>
        <taxon>Octopus</taxon>
    </lineage>
</organism>
<evidence type="ECO:0000313" key="1">
    <source>
        <dbReference type="EMBL" id="KOF86913.1"/>
    </source>
</evidence>
<accession>A0A0L8HC68</accession>
<dbReference type="AlphaFoldDB" id="A0A0L8HC68"/>
<gene>
    <name evidence="1" type="ORF">OCBIM_22017818mg</name>
</gene>
<dbReference type="EMBL" id="KQ418549">
    <property type="protein sequence ID" value="KOF86913.1"/>
    <property type="molecule type" value="Genomic_DNA"/>
</dbReference>
<protein>
    <submittedName>
        <fullName evidence="1">Uncharacterized protein</fullName>
    </submittedName>
</protein>
<proteinExistence type="predicted"/>
<sequence length="64" mass="7756">MNRKVKMCDKKPQCIWLLFSHPFFPELAARNKLFQHFRTIQQCISKRVKNENEITNQVTSEYKI</sequence>
<reference evidence="1" key="1">
    <citation type="submission" date="2015-07" db="EMBL/GenBank/DDBJ databases">
        <title>MeaNS - Measles Nucleotide Surveillance Program.</title>
        <authorList>
            <person name="Tran T."/>
            <person name="Druce J."/>
        </authorList>
    </citation>
    <scope>NUCLEOTIDE SEQUENCE</scope>
    <source>
        <strain evidence="1">UCB-OBI-ISO-001</strain>
        <tissue evidence="1">Gonad</tissue>
    </source>
</reference>